<accession>A0A0E9XKZ8</accession>
<evidence type="ECO:0000313" key="1">
    <source>
        <dbReference type="EMBL" id="JAI03112.1"/>
    </source>
</evidence>
<dbReference type="AlphaFoldDB" id="A0A0E9XKZ8"/>
<protein>
    <submittedName>
        <fullName evidence="1">Uncharacterized protein</fullName>
    </submittedName>
</protein>
<organism evidence="1">
    <name type="scientific">Anguilla anguilla</name>
    <name type="common">European freshwater eel</name>
    <name type="synonym">Muraena anguilla</name>
    <dbReference type="NCBI Taxonomy" id="7936"/>
    <lineage>
        <taxon>Eukaryota</taxon>
        <taxon>Metazoa</taxon>
        <taxon>Chordata</taxon>
        <taxon>Craniata</taxon>
        <taxon>Vertebrata</taxon>
        <taxon>Euteleostomi</taxon>
        <taxon>Actinopterygii</taxon>
        <taxon>Neopterygii</taxon>
        <taxon>Teleostei</taxon>
        <taxon>Anguilliformes</taxon>
        <taxon>Anguillidae</taxon>
        <taxon>Anguilla</taxon>
    </lineage>
</organism>
<name>A0A0E9XKZ8_ANGAN</name>
<reference evidence="1" key="2">
    <citation type="journal article" date="2015" name="Fish Shellfish Immunol.">
        <title>Early steps in the European eel (Anguilla anguilla)-Vibrio vulnificus interaction in the gills: Role of the RtxA13 toxin.</title>
        <authorList>
            <person name="Callol A."/>
            <person name="Pajuelo D."/>
            <person name="Ebbesson L."/>
            <person name="Teles M."/>
            <person name="MacKenzie S."/>
            <person name="Amaro C."/>
        </authorList>
    </citation>
    <scope>NUCLEOTIDE SEQUENCE</scope>
</reference>
<proteinExistence type="predicted"/>
<dbReference type="EMBL" id="GBXM01005466">
    <property type="protein sequence ID" value="JAI03112.1"/>
    <property type="molecule type" value="Transcribed_RNA"/>
</dbReference>
<reference evidence="1" key="1">
    <citation type="submission" date="2014-11" db="EMBL/GenBank/DDBJ databases">
        <authorList>
            <person name="Amaro Gonzalez C."/>
        </authorList>
    </citation>
    <scope>NUCLEOTIDE SEQUENCE</scope>
</reference>
<sequence length="31" mass="3570">MGHPAHIQTLLWFTFNCQHPQIRVATCPPPQ</sequence>